<keyword evidence="2" id="KW-1185">Reference proteome</keyword>
<accession>A0ABR2A0Y8</accession>
<evidence type="ECO:0000313" key="2">
    <source>
        <dbReference type="Proteomes" id="UP001396334"/>
    </source>
</evidence>
<evidence type="ECO:0008006" key="3">
    <source>
        <dbReference type="Google" id="ProtNLM"/>
    </source>
</evidence>
<name>A0ABR2A0Y8_9ROSI</name>
<protein>
    <recommendedName>
        <fullName evidence="3">RNase H type-1 domain-containing protein</fullName>
    </recommendedName>
</protein>
<dbReference type="Proteomes" id="UP001396334">
    <property type="component" value="Unassembled WGS sequence"/>
</dbReference>
<organism evidence="1 2">
    <name type="scientific">Hibiscus sabdariffa</name>
    <name type="common">roselle</name>
    <dbReference type="NCBI Taxonomy" id="183260"/>
    <lineage>
        <taxon>Eukaryota</taxon>
        <taxon>Viridiplantae</taxon>
        <taxon>Streptophyta</taxon>
        <taxon>Embryophyta</taxon>
        <taxon>Tracheophyta</taxon>
        <taxon>Spermatophyta</taxon>
        <taxon>Magnoliopsida</taxon>
        <taxon>eudicotyledons</taxon>
        <taxon>Gunneridae</taxon>
        <taxon>Pentapetalae</taxon>
        <taxon>rosids</taxon>
        <taxon>malvids</taxon>
        <taxon>Malvales</taxon>
        <taxon>Malvaceae</taxon>
        <taxon>Malvoideae</taxon>
        <taxon>Hibiscus</taxon>
    </lineage>
</organism>
<gene>
    <name evidence="1" type="ORF">V6N11_033110</name>
</gene>
<sequence>MGGIDHGSLVSGSVEAVVSGAGLGVELGVVSPQAVHVDGVGEVSSAQLVPGSVPPSFGKNLEDERVDLVSGQDGVSNISANKFEVLCAVVDDQVVKDVLTRPERVAAGGVAELMEKLKPKEKGRVAKKKRERGFNDPLKQKRVLGIARKLDIEILGAKLETYEAISAELIDYFSGSLGVKDDNVQGVSDSLLKDILGCELAADVKDDLVAPVTMKEVKDVVFGLTWSIHVISRVANVTADKLAKSGISRADPLVWKALRQGSF</sequence>
<reference evidence="1 2" key="1">
    <citation type="journal article" date="2024" name="G3 (Bethesda)">
        <title>Genome assembly of Hibiscus sabdariffa L. provides insights into metabolisms of medicinal natural products.</title>
        <authorList>
            <person name="Kim T."/>
        </authorList>
    </citation>
    <scope>NUCLEOTIDE SEQUENCE [LARGE SCALE GENOMIC DNA]</scope>
    <source>
        <strain evidence="1">TK-2024</strain>
        <tissue evidence="1">Old leaves</tissue>
    </source>
</reference>
<proteinExistence type="predicted"/>
<dbReference type="EMBL" id="JBBPBN010000431">
    <property type="protein sequence ID" value="KAK8486657.1"/>
    <property type="molecule type" value="Genomic_DNA"/>
</dbReference>
<comment type="caution">
    <text evidence="1">The sequence shown here is derived from an EMBL/GenBank/DDBJ whole genome shotgun (WGS) entry which is preliminary data.</text>
</comment>
<evidence type="ECO:0000313" key="1">
    <source>
        <dbReference type="EMBL" id="KAK8486657.1"/>
    </source>
</evidence>